<accession>A0A0M0JRW5</accession>
<proteinExistence type="predicted"/>
<keyword evidence="1" id="KW-0106">Calcium</keyword>
<evidence type="ECO:0008006" key="7">
    <source>
        <dbReference type="Google" id="ProtNLM"/>
    </source>
</evidence>
<feature type="domain" description="EF-hand" evidence="4">
    <location>
        <begin position="764"/>
        <end position="799"/>
    </location>
</feature>
<dbReference type="Proteomes" id="UP000037460">
    <property type="component" value="Unassembled WGS sequence"/>
</dbReference>
<dbReference type="SUPFAM" id="SSF47473">
    <property type="entry name" value="EF-hand"/>
    <property type="match status" value="1"/>
</dbReference>
<evidence type="ECO:0000259" key="3">
    <source>
        <dbReference type="PROSITE" id="PS50020"/>
    </source>
</evidence>
<dbReference type="PROSITE" id="PS01159">
    <property type="entry name" value="WW_DOMAIN_1"/>
    <property type="match status" value="1"/>
</dbReference>
<protein>
    <recommendedName>
        <fullName evidence="7">Calmodulin</fullName>
    </recommendedName>
</protein>
<dbReference type="SMART" id="SM00456">
    <property type="entry name" value="WW"/>
    <property type="match status" value="3"/>
</dbReference>
<gene>
    <name evidence="5" type="ORF">Ctob_005168</name>
</gene>
<dbReference type="CDD" id="cd00051">
    <property type="entry name" value="EFh"/>
    <property type="match status" value="1"/>
</dbReference>
<organism evidence="5 6">
    <name type="scientific">Chrysochromulina tobinii</name>
    <dbReference type="NCBI Taxonomy" id="1460289"/>
    <lineage>
        <taxon>Eukaryota</taxon>
        <taxon>Haptista</taxon>
        <taxon>Haptophyta</taxon>
        <taxon>Prymnesiophyceae</taxon>
        <taxon>Prymnesiales</taxon>
        <taxon>Chrysochromulinaceae</taxon>
        <taxon>Chrysochromulina</taxon>
    </lineage>
</organism>
<dbReference type="InterPro" id="IPR018247">
    <property type="entry name" value="EF_Hand_1_Ca_BS"/>
</dbReference>
<feature type="domain" description="WW" evidence="3">
    <location>
        <begin position="479"/>
        <end position="512"/>
    </location>
</feature>
<feature type="compositionally biased region" description="Basic and acidic residues" evidence="2">
    <location>
        <begin position="692"/>
        <end position="702"/>
    </location>
</feature>
<dbReference type="PROSITE" id="PS50222">
    <property type="entry name" value="EF_HAND_2"/>
    <property type="match status" value="2"/>
</dbReference>
<feature type="compositionally biased region" description="Acidic residues" evidence="2">
    <location>
        <begin position="277"/>
        <end position="294"/>
    </location>
</feature>
<dbReference type="InterPro" id="IPR011992">
    <property type="entry name" value="EF-hand-dom_pair"/>
</dbReference>
<feature type="compositionally biased region" description="Acidic residues" evidence="2">
    <location>
        <begin position="517"/>
        <end position="533"/>
    </location>
</feature>
<dbReference type="InterPro" id="IPR002048">
    <property type="entry name" value="EF_hand_dom"/>
</dbReference>
<dbReference type="InterPro" id="IPR001202">
    <property type="entry name" value="WW_dom"/>
</dbReference>
<evidence type="ECO:0000313" key="5">
    <source>
        <dbReference type="EMBL" id="KOO28973.1"/>
    </source>
</evidence>
<feature type="region of interest" description="Disordered" evidence="2">
    <location>
        <begin position="341"/>
        <end position="378"/>
    </location>
</feature>
<feature type="compositionally biased region" description="Low complexity" evidence="2">
    <location>
        <begin position="68"/>
        <end position="80"/>
    </location>
</feature>
<feature type="compositionally biased region" description="Acidic residues" evidence="2">
    <location>
        <begin position="671"/>
        <end position="691"/>
    </location>
</feature>
<reference evidence="6" key="1">
    <citation type="journal article" date="2015" name="PLoS Genet.">
        <title>Genome Sequence and Transcriptome Analyses of Chrysochromulina tobin: Metabolic Tools for Enhanced Algal Fitness in the Prominent Order Prymnesiales (Haptophyceae).</title>
        <authorList>
            <person name="Hovde B.T."/>
            <person name="Deodato C.R."/>
            <person name="Hunsperger H.M."/>
            <person name="Ryken S.A."/>
            <person name="Yost W."/>
            <person name="Jha R.K."/>
            <person name="Patterson J."/>
            <person name="Monnat R.J. Jr."/>
            <person name="Barlow S.B."/>
            <person name="Starkenburg S.R."/>
            <person name="Cattolico R.A."/>
        </authorList>
    </citation>
    <scope>NUCLEOTIDE SEQUENCE</scope>
    <source>
        <strain evidence="6">CCMP291</strain>
    </source>
</reference>
<dbReference type="Gene3D" id="2.20.70.10">
    <property type="match status" value="1"/>
</dbReference>
<dbReference type="PROSITE" id="PS50020">
    <property type="entry name" value="WW_DOMAIN_2"/>
    <property type="match status" value="3"/>
</dbReference>
<dbReference type="Gene3D" id="1.20.5.190">
    <property type="match status" value="1"/>
</dbReference>
<feature type="region of interest" description="Disordered" evidence="2">
    <location>
        <begin position="629"/>
        <end position="760"/>
    </location>
</feature>
<comment type="caution">
    <text evidence="5">The sequence shown here is derived from an EMBL/GenBank/DDBJ whole genome shotgun (WGS) entry which is preliminary data.</text>
</comment>
<dbReference type="InterPro" id="IPR036020">
    <property type="entry name" value="WW_dom_sf"/>
</dbReference>
<dbReference type="PROSITE" id="PS50096">
    <property type="entry name" value="IQ"/>
    <property type="match status" value="2"/>
</dbReference>
<feature type="region of interest" description="Disordered" evidence="2">
    <location>
        <begin position="214"/>
        <end position="294"/>
    </location>
</feature>
<dbReference type="SUPFAM" id="SSF51045">
    <property type="entry name" value="WW domain"/>
    <property type="match status" value="1"/>
</dbReference>
<feature type="region of interest" description="Disordered" evidence="2">
    <location>
        <begin position="593"/>
        <end position="613"/>
    </location>
</feature>
<feature type="domain" description="WW" evidence="3">
    <location>
        <begin position="391"/>
        <end position="424"/>
    </location>
</feature>
<feature type="region of interest" description="Disordered" evidence="2">
    <location>
        <begin position="1"/>
        <end position="84"/>
    </location>
</feature>
<evidence type="ECO:0000313" key="6">
    <source>
        <dbReference type="Proteomes" id="UP000037460"/>
    </source>
</evidence>
<feature type="region of interest" description="Disordered" evidence="2">
    <location>
        <begin position="555"/>
        <end position="574"/>
    </location>
</feature>
<dbReference type="SMART" id="SM00054">
    <property type="entry name" value="EFh"/>
    <property type="match status" value="2"/>
</dbReference>
<feature type="compositionally biased region" description="Basic and acidic residues" evidence="2">
    <location>
        <begin position="234"/>
        <end position="261"/>
    </location>
</feature>
<feature type="compositionally biased region" description="Acidic residues" evidence="2">
    <location>
        <begin position="55"/>
        <end position="67"/>
    </location>
</feature>
<dbReference type="AlphaFoldDB" id="A0A0M0JRW5"/>
<dbReference type="Gene3D" id="1.10.238.10">
    <property type="entry name" value="EF-hand"/>
    <property type="match status" value="1"/>
</dbReference>
<evidence type="ECO:0000259" key="4">
    <source>
        <dbReference type="PROSITE" id="PS50222"/>
    </source>
</evidence>
<feature type="domain" description="EF-hand" evidence="4">
    <location>
        <begin position="825"/>
        <end position="850"/>
    </location>
</feature>
<dbReference type="GO" id="GO:0005509">
    <property type="term" value="F:calcium ion binding"/>
    <property type="evidence" value="ECO:0007669"/>
    <property type="project" value="InterPro"/>
</dbReference>
<feature type="compositionally biased region" description="Low complexity" evidence="2">
    <location>
        <begin position="30"/>
        <end position="53"/>
    </location>
</feature>
<sequence length="864" mass="90641">MKQERPNSVKGKKGKGKPDVVGAFKKALPSGSSRAKGSKRSQPSQRSRRTGSPMNDEEEAESGEEEAAPSSEPPTTAESSDAAGAPDAMSLGAIIEEDEVAAAAEAPSAAAAPAAVVEAAAAAPEHVQDPEDLTCVYTAPSVFVLDFTTAAAGCYQINGWGARFTPPFVEQAQRGDVYELLVGDVALGRFQYAPVAEMAKPEDGFVNADGRLRREAIGSSARPKGKLTKKSRPKKESRESRDSFHPRVMEAPDAGDPRGDDELAVPWYVSSPGVYEGAEDGEGDGGEDGPDWALGIEEEVPSPRASVVAMVTTPLAGMAAAMANAVGTAISALMAPTQEEMGASNGEAAASGSGPTMEPVDSSTAPDGSGPTMEPVDSTADGAALDVEASSMLPMGWFEFTDLASGLPYFLDADGQVTWDDPRTSMLPTGWFEFKDLASGLPYFMDSDGQVTWDDPRTIGVETKPADASEPEPMYVQGAQLPLGWRQFFDSATGRPYFVDAVGLTTWDDPRTLAVEAEAEPAAEPEPAAEAEAEAAAAEPEPIAYVALGWSSEPVAEAEPAAEPEPAAETEAAAAEPEPIAYVALGWSSEPVAEAEPAAELEPAAEAEAAAAEPEPVAYVALGWSSEPVAEAEPAAEPEPAAEAEAAAAEPEPIAYVALGWSSEPVAEAEPAAEPEPAAEAEAAVEPEPAPEELHEKQKKEEIETEEQGAAATKLQAVHRGRRDRQLLREQADAATKLQAVHRGKSARRNGVARSASQPEPTRLIADRVRKLFDAIDMDGSGTIDRLELAIKLKRDAELEGILGLADAKGFQGVVQLLRQLEEDRLLDLDGDTKISFAEFERAVSDAAKADRQLVLKADTGAVV</sequence>
<feature type="domain" description="WW" evidence="3">
    <location>
        <begin position="425"/>
        <end position="458"/>
    </location>
</feature>
<keyword evidence="6" id="KW-1185">Reference proteome</keyword>
<dbReference type="EMBL" id="JWZX01002482">
    <property type="protein sequence ID" value="KOO28973.1"/>
    <property type="molecule type" value="Genomic_DNA"/>
</dbReference>
<dbReference type="OrthoDB" id="42462at2759"/>
<dbReference type="Pfam" id="PF00397">
    <property type="entry name" value="WW"/>
    <property type="match status" value="1"/>
</dbReference>
<name>A0A0M0JRW5_9EUKA</name>
<evidence type="ECO:0000256" key="2">
    <source>
        <dbReference type="SAM" id="MobiDB-lite"/>
    </source>
</evidence>
<feature type="compositionally biased region" description="Low complexity" evidence="2">
    <location>
        <begin position="643"/>
        <end position="653"/>
    </location>
</feature>
<feature type="region of interest" description="Disordered" evidence="2">
    <location>
        <begin position="517"/>
        <end position="538"/>
    </location>
</feature>
<dbReference type="PROSITE" id="PS00018">
    <property type="entry name" value="EF_HAND_1"/>
    <property type="match status" value="1"/>
</dbReference>
<feature type="compositionally biased region" description="Basic residues" evidence="2">
    <location>
        <begin position="223"/>
        <end position="233"/>
    </location>
</feature>
<dbReference type="CDD" id="cd00201">
    <property type="entry name" value="WW"/>
    <property type="match status" value="1"/>
</dbReference>
<evidence type="ECO:0000256" key="1">
    <source>
        <dbReference type="ARBA" id="ARBA00022837"/>
    </source>
</evidence>
<feature type="compositionally biased region" description="Low complexity" evidence="2">
    <location>
        <begin position="341"/>
        <end position="354"/>
    </location>
</feature>
<dbReference type="Pfam" id="PF13202">
    <property type="entry name" value="EF-hand_5"/>
    <property type="match status" value="1"/>
</dbReference>